<evidence type="ECO:0000313" key="3">
    <source>
        <dbReference type="EMBL" id="OHV33698.1"/>
    </source>
</evidence>
<dbReference type="EMBL" id="MBLM01000130">
    <property type="protein sequence ID" value="OHV33698.1"/>
    <property type="molecule type" value="Genomic_DNA"/>
</dbReference>
<gene>
    <name evidence="3" type="ORF">CC117_04775</name>
</gene>
<feature type="transmembrane region" description="Helical" evidence="2">
    <location>
        <begin position="179"/>
        <end position="201"/>
    </location>
</feature>
<feature type="compositionally biased region" description="Basic and acidic residues" evidence="1">
    <location>
        <begin position="298"/>
        <end position="313"/>
    </location>
</feature>
<protein>
    <recommendedName>
        <fullName evidence="5">Major facilitator superfamily (MFS) profile domain-containing protein</fullName>
    </recommendedName>
</protein>
<dbReference type="OrthoDB" id="3217935at2"/>
<dbReference type="SUPFAM" id="SSF103473">
    <property type="entry name" value="MFS general substrate transporter"/>
    <property type="match status" value="1"/>
</dbReference>
<feature type="transmembrane region" description="Helical" evidence="2">
    <location>
        <begin position="26"/>
        <end position="45"/>
    </location>
</feature>
<feature type="transmembrane region" description="Helical" evidence="2">
    <location>
        <begin position="83"/>
        <end position="103"/>
    </location>
</feature>
<feature type="transmembrane region" description="Helical" evidence="2">
    <location>
        <begin position="151"/>
        <end position="172"/>
    </location>
</feature>
<feature type="transmembrane region" description="Helical" evidence="2">
    <location>
        <begin position="52"/>
        <end position="71"/>
    </location>
</feature>
<evidence type="ECO:0000256" key="1">
    <source>
        <dbReference type="SAM" id="MobiDB-lite"/>
    </source>
</evidence>
<dbReference type="Proteomes" id="UP000179627">
    <property type="component" value="Unassembled WGS sequence"/>
</dbReference>
<reference evidence="4" key="1">
    <citation type="submission" date="2016-07" db="EMBL/GenBank/DDBJ databases">
        <title>Sequence Frankia sp. strain CcI1.17.</title>
        <authorList>
            <person name="Ghodhbane-Gtari F."/>
            <person name="Swanson E."/>
            <person name="Gueddou A."/>
            <person name="Morris K."/>
            <person name="Hezbri K."/>
            <person name="Ktari A."/>
            <person name="Nouioui I."/>
            <person name="Abebe-Akele F."/>
            <person name="Simpson S."/>
            <person name="Thomas K."/>
            <person name="Gtari M."/>
            <person name="Tisa L.S."/>
            <person name="Hurst S."/>
        </authorList>
    </citation>
    <scope>NUCLEOTIDE SEQUENCE [LARGE SCALE GENOMIC DNA]</scope>
    <source>
        <strain evidence="4">Cc1.17</strain>
    </source>
</reference>
<accession>A0A1S1QFW5</accession>
<keyword evidence="2" id="KW-0472">Membrane</keyword>
<comment type="caution">
    <text evidence="3">The sequence shown here is derived from an EMBL/GenBank/DDBJ whole genome shotgun (WGS) entry which is preliminary data.</text>
</comment>
<organism evidence="3 4">
    <name type="scientific">Parafrankia colletiae</name>
    <dbReference type="NCBI Taxonomy" id="573497"/>
    <lineage>
        <taxon>Bacteria</taxon>
        <taxon>Bacillati</taxon>
        <taxon>Actinomycetota</taxon>
        <taxon>Actinomycetes</taxon>
        <taxon>Frankiales</taxon>
        <taxon>Frankiaceae</taxon>
        <taxon>Parafrankia</taxon>
    </lineage>
</organism>
<feature type="transmembrane region" description="Helical" evidence="2">
    <location>
        <begin position="213"/>
        <end position="236"/>
    </location>
</feature>
<evidence type="ECO:0000313" key="4">
    <source>
        <dbReference type="Proteomes" id="UP000179627"/>
    </source>
</evidence>
<keyword evidence="2" id="KW-1133">Transmembrane helix</keyword>
<keyword evidence="4" id="KW-1185">Reference proteome</keyword>
<evidence type="ECO:0008006" key="5">
    <source>
        <dbReference type="Google" id="ProtNLM"/>
    </source>
</evidence>
<keyword evidence="2" id="KW-0812">Transmembrane</keyword>
<sequence>MTASPAPDGVAASRFRTWRGPLAGSYPAAVAMVLCALTPFLVLGWPVARMRVTAMVMNMGIFGAVAIGPVIGGAFDDLGDWRLLFWLSAVVGAVALLLAVLMFTDLPPQDRALKFDAESLALAFFGASRLADHSVTAPTVLVPMFLGVLRLVGLIVGASVAPGLFVAGFALPSTQLPRIFALVELLRGVAAFLTAPLIVHLARTTGDDLTAGIRNAALACFVLVVVGVLLVVGIAVSGGLRLQAPRIVAWQNGPDVAIDSPPLGAALRQRFRQQPRRQGRGREMDGQTGGETHPPRQYRPEQDDLPDRGHLRR</sequence>
<evidence type="ECO:0000256" key="2">
    <source>
        <dbReference type="SAM" id="Phobius"/>
    </source>
</evidence>
<proteinExistence type="predicted"/>
<feature type="region of interest" description="Disordered" evidence="1">
    <location>
        <begin position="271"/>
        <end position="313"/>
    </location>
</feature>
<dbReference type="AlphaFoldDB" id="A0A1S1QFW5"/>
<dbReference type="RefSeq" id="WP_071086680.1">
    <property type="nucleotide sequence ID" value="NZ_MBLM01000130.1"/>
</dbReference>
<dbReference type="Gene3D" id="1.20.1720.10">
    <property type="entry name" value="Multidrug resistance protein D"/>
    <property type="match status" value="1"/>
</dbReference>
<dbReference type="InterPro" id="IPR036259">
    <property type="entry name" value="MFS_trans_sf"/>
</dbReference>
<name>A0A1S1QFW5_9ACTN</name>